<keyword evidence="2" id="KW-0547">Nucleotide-binding</keyword>
<feature type="domain" description="ABC transporter" evidence="4">
    <location>
        <begin position="2"/>
        <end position="227"/>
    </location>
</feature>
<keyword evidence="6" id="KW-1185">Reference proteome</keyword>
<evidence type="ECO:0000256" key="2">
    <source>
        <dbReference type="ARBA" id="ARBA00022741"/>
    </source>
</evidence>
<dbReference type="Gene3D" id="3.40.50.300">
    <property type="entry name" value="P-loop containing nucleotide triphosphate hydrolases"/>
    <property type="match status" value="1"/>
</dbReference>
<reference evidence="6" key="1">
    <citation type="journal article" date="2019" name="Int. J. Syst. Evol. Microbiol.">
        <title>The Global Catalogue of Microorganisms (GCM) 10K type strain sequencing project: providing services to taxonomists for standard genome sequencing and annotation.</title>
        <authorList>
            <consortium name="The Broad Institute Genomics Platform"/>
            <consortium name="The Broad Institute Genome Sequencing Center for Infectious Disease"/>
            <person name="Wu L."/>
            <person name="Ma J."/>
        </authorList>
    </citation>
    <scope>NUCLEOTIDE SEQUENCE [LARGE SCALE GENOMIC DNA]</scope>
    <source>
        <strain evidence="6">CCUG 54822</strain>
    </source>
</reference>
<name>A0ABW3ZZM1_9BACI</name>
<dbReference type="CDD" id="cd03230">
    <property type="entry name" value="ABC_DR_subfamily_A"/>
    <property type="match status" value="1"/>
</dbReference>
<dbReference type="InterPro" id="IPR017871">
    <property type="entry name" value="ABC_transporter-like_CS"/>
</dbReference>
<dbReference type="GO" id="GO:0005524">
    <property type="term" value="F:ATP binding"/>
    <property type="evidence" value="ECO:0007669"/>
    <property type="project" value="UniProtKB-KW"/>
</dbReference>
<comment type="caution">
    <text evidence="5">The sequence shown here is derived from an EMBL/GenBank/DDBJ whole genome shotgun (WGS) entry which is preliminary data.</text>
</comment>
<dbReference type="InterPro" id="IPR027417">
    <property type="entry name" value="P-loop_NTPase"/>
</dbReference>
<dbReference type="SUPFAM" id="SSF52540">
    <property type="entry name" value="P-loop containing nucleoside triphosphate hydrolases"/>
    <property type="match status" value="1"/>
</dbReference>
<dbReference type="PANTHER" id="PTHR42939:SF3">
    <property type="entry name" value="ABC TRANSPORTER ATP-BINDING COMPONENT"/>
    <property type="match status" value="1"/>
</dbReference>
<sequence>MIEVKNLEKRFYNFALEGIHLTVKKGFITGFIGPNGAGKSTTIRCIMNLNRRYQGDVRIFGKTHTENTEGIKQHIGFVQDENFFYGHLSLEQNKKLLAPFYKTWNEKLFKHYLDLFELPSMKKVDHLSKGMKMKFSLAMALSHDPVLIIMDEPTSGLDPVFRRELLELLQDIIQDEEKAVFFSTHITQDLEKVADFITFIDNGKIVVSEEKDALLDHYAVVKGPNEWLTTERRRLLHGVKETDIGFEGLLADKQQLAGEASGQVLLERPSLEDIMFYTVKERKNGHSTIA</sequence>
<gene>
    <name evidence="5" type="ORF">ACFQ4A_16700</name>
</gene>
<dbReference type="InterPro" id="IPR003593">
    <property type="entry name" value="AAA+_ATPase"/>
</dbReference>
<accession>A0ABW3ZZM1</accession>
<keyword evidence="3 5" id="KW-0067">ATP-binding</keyword>
<dbReference type="Pfam" id="PF00005">
    <property type="entry name" value="ABC_tran"/>
    <property type="match status" value="1"/>
</dbReference>
<dbReference type="InterPro" id="IPR051782">
    <property type="entry name" value="ABC_Transporter_VariousFunc"/>
</dbReference>
<dbReference type="PANTHER" id="PTHR42939">
    <property type="entry name" value="ABC TRANSPORTER ATP-BINDING PROTEIN ALBC-RELATED"/>
    <property type="match status" value="1"/>
</dbReference>
<evidence type="ECO:0000256" key="3">
    <source>
        <dbReference type="ARBA" id="ARBA00022840"/>
    </source>
</evidence>
<evidence type="ECO:0000313" key="6">
    <source>
        <dbReference type="Proteomes" id="UP001597178"/>
    </source>
</evidence>
<evidence type="ECO:0000313" key="5">
    <source>
        <dbReference type="EMBL" id="MFD1363267.1"/>
    </source>
</evidence>
<dbReference type="EMBL" id="JBHTNH010000050">
    <property type="protein sequence ID" value="MFD1363267.1"/>
    <property type="molecule type" value="Genomic_DNA"/>
</dbReference>
<dbReference type="PROSITE" id="PS00211">
    <property type="entry name" value="ABC_TRANSPORTER_1"/>
    <property type="match status" value="1"/>
</dbReference>
<proteinExistence type="predicted"/>
<organism evidence="5 6">
    <name type="scientific">Lentibacillus salinarum</name>
    <dbReference type="NCBI Taxonomy" id="446820"/>
    <lineage>
        <taxon>Bacteria</taxon>
        <taxon>Bacillati</taxon>
        <taxon>Bacillota</taxon>
        <taxon>Bacilli</taxon>
        <taxon>Bacillales</taxon>
        <taxon>Bacillaceae</taxon>
        <taxon>Lentibacillus</taxon>
    </lineage>
</organism>
<protein>
    <submittedName>
        <fullName evidence="5">ABC transporter ATP-binding protein</fullName>
    </submittedName>
</protein>
<dbReference type="PROSITE" id="PS50893">
    <property type="entry name" value="ABC_TRANSPORTER_2"/>
    <property type="match status" value="1"/>
</dbReference>
<evidence type="ECO:0000259" key="4">
    <source>
        <dbReference type="PROSITE" id="PS50893"/>
    </source>
</evidence>
<dbReference type="Proteomes" id="UP001597178">
    <property type="component" value="Unassembled WGS sequence"/>
</dbReference>
<dbReference type="RefSeq" id="WP_382402523.1">
    <property type="nucleotide sequence ID" value="NZ_JBHTNH010000050.1"/>
</dbReference>
<evidence type="ECO:0000256" key="1">
    <source>
        <dbReference type="ARBA" id="ARBA00022448"/>
    </source>
</evidence>
<dbReference type="InterPro" id="IPR003439">
    <property type="entry name" value="ABC_transporter-like_ATP-bd"/>
</dbReference>
<dbReference type="SMART" id="SM00382">
    <property type="entry name" value="AAA"/>
    <property type="match status" value="1"/>
</dbReference>
<keyword evidence="1" id="KW-0813">Transport</keyword>